<name>A0A031FUY6_9MICO</name>
<evidence type="ECO:0000313" key="2">
    <source>
        <dbReference type="Proteomes" id="UP000024001"/>
    </source>
</evidence>
<dbReference type="Pfam" id="PF13289">
    <property type="entry name" value="SIR2_2"/>
    <property type="match status" value="1"/>
</dbReference>
<dbReference type="eggNOG" id="ENOG502ZAEN">
    <property type="taxonomic scope" value="Bacteria"/>
</dbReference>
<reference evidence="1 2" key="1">
    <citation type="submission" date="2014-03" db="EMBL/GenBank/DDBJ databases">
        <title>Draft Genome Sequences of 13 Willow Endophytes.</title>
        <authorList>
            <person name="Gan H.Y."/>
            <person name="Gan H.M."/>
            <person name="Savka M.A."/>
            <person name="Hudson A.O."/>
        </authorList>
    </citation>
    <scope>NUCLEOTIDE SEQUENCE [LARGE SCALE GENOMIC DNA]</scope>
    <source>
        <strain evidence="1 2">RIT293</strain>
    </source>
</reference>
<organism evidence="1 2">
    <name type="scientific">Microbacterium oleivorans</name>
    <dbReference type="NCBI Taxonomy" id="273677"/>
    <lineage>
        <taxon>Bacteria</taxon>
        <taxon>Bacillati</taxon>
        <taxon>Actinomycetota</taxon>
        <taxon>Actinomycetes</taxon>
        <taxon>Micrococcales</taxon>
        <taxon>Microbacteriaceae</taxon>
        <taxon>Microbacterium</taxon>
    </lineage>
</organism>
<dbReference type="Proteomes" id="UP000024001">
    <property type="component" value="Unassembled WGS sequence"/>
</dbReference>
<evidence type="ECO:0000313" key="1">
    <source>
        <dbReference type="EMBL" id="EZP28398.1"/>
    </source>
</evidence>
<accession>A0A031FUY6</accession>
<gene>
    <name evidence="1" type="ORF">BW34_01378</name>
</gene>
<protein>
    <submittedName>
        <fullName evidence="1">Uncharacterized protein</fullName>
    </submittedName>
</protein>
<dbReference type="EMBL" id="JFYO01000004">
    <property type="protein sequence ID" value="EZP28398.1"/>
    <property type="molecule type" value="Genomic_DNA"/>
</dbReference>
<dbReference type="OrthoDB" id="9148542at2"/>
<dbReference type="RefSeq" id="WP_152540132.1">
    <property type="nucleotide sequence ID" value="NZ_JFYO01000004.1"/>
</dbReference>
<keyword evidence="2" id="KW-1185">Reference proteome</keyword>
<comment type="caution">
    <text evidence="1">The sequence shown here is derived from an EMBL/GenBank/DDBJ whole genome shotgun (WGS) entry which is preliminary data.</text>
</comment>
<sequence length="586" mass="63955">MSQIQHERRSGRMPGYGWVARHIGGCGEAMRDAWRVLRAEHSELIEDVADAKRFVWLGSGISLKQVPGLVDLISRVLSFLRDKAISGDADAGDHEDALRQILTQYLPQETSRFEADRSGWVPKEKRLPGLASSYSDLLSIGVVGKPSDYLLMEGAKLAELYGDPSLVPGPTHLLIATLVYEGAVSKLASGNWDGLVEKALKTISADESLIDVYVDVNDPREGSGDAELAKFHGCAVLALDQPGKYRAKIIATTAQISSLHGDPDFQHMRDWLLERTTRQRSLILGLSVQDADLLAIFRLSASRSPWPWQVEHPAYVFAEPAVSPSQRTVLEVAYGTSYGDARREIDSRSALGSYAGPVVAALAIEVLAAKYQTALSRHGDLPSTVLDVLQAGVRRLVLRIVAAFGRDESVLVEFLLGPYADFMRTYFGPHSVGQSGYVPFVRGTRAQLRNGHAVLGMAADRLALVVGVLGVGEAERRWRVSLKEEARASRIRVARKGAGPGVTLIAVRGQREAIEVMACDDWVRGNEEMVLLQMDTARGASPRSPKGGLGKGRGARRRRELDWAEVAESVGSHDELLVRFETGVLL</sequence>
<proteinExistence type="predicted"/>
<dbReference type="AlphaFoldDB" id="A0A031FUY6"/>
<dbReference type="PATRIC" id="fig|273677.3.peg.1362"/>